<evidence type="ECO:0000313" key="1">
    <source>
        <dbReference type="EMBL" id="KAE9967342.1"/>
    </source>
</evidence>
<proteinExistence type="predicted"/>
<comment type="caution">
    <text evidence="1">The sequence shown here is derived from an EMBL/GenBank/DDBJ whole genome shotgun (WGS) entry which is preliminary data.</text>
</comment>
<accession>A0A8H3UD42</accession>
<evidence type="ECO:0000313" key="2">
    <source>
        <dbReference type="EMBL" id="KAE9976263.1"/>
    </source>
</evidence>
<sequence>MMDINFRRQQLLNGLGIKQLPAMTVMTGTSTPVEDMEIAVGVVSCPSELQHQHQQPDQNFPDKGIPIRTLTLEAHKCPGCGSRGKDTWVQPGKMCPVCSTVVE</sequence>
<dbReference type="Proteomes" id="UP000490939">
    <property type="component" value="Unassembled WGS sequence"/>
</dbReference>
<keyword evidence="4" id="KW-1185">Reference proteome</keyword>
<reference evidence="1 3" key="1">
    <citation type="submission" date="2019-11" db="EMBL/GenBank/DDBJ databases">
        <title>Venturia inaequalis Genome Resource.</title>
        <authorList>
            <person name="Lichtner F.J."/>
        </authorList>
    </citation>
    <scope>NUCLEOTIDE SEQUENCE [LARGE SCALE GENOMIC DNA]</scope>
    <source>
        <strain evidence="1">Bline_iso_100314</strain>
        <strain evidence="2 4">DMI_063113</strain>
    </source>
</reference>
<dbReference type="OrthoDB" id="3839332at2759"/>
<dbReference type="Proteomes" id="UP000433883">
    <property type="component" value="Unassembled WGS sequence"/>
</dbReference>
<dbReference type="EMBL" id="WNWR01000504">
    <property type="protein sequence ID" value="KAE9976263.1"/>
    <property type="molecule type" value="Genomic_DNA"/>
</dbReference>
<evidence type="ECO:0000313" key="4">
    <source>
        <dbReference type="Proteomes" id="UP000490939"/>
    </source>
</evidence>
<organism evidence="1 3">
    <name type="scientific">Venturia inaequalis</name>
    <name type="common">Apple scab fungus</name>
    <dbReference type="NCBI Taxonomy" id="5025"/>
    <lineage>
        <taxon>Eukaryota</taxon>
        <taxon>Fungi</taxon>
        <taxon>Dikarya</taxon>
        <taxon>Ascomycota</taxon>
        <taxon>Pezizomycotina</taxon>
        <taxon>Dothideomycetes</taxon>
        <taxon>Pleosporomycetidae</taxon>
        <taxon>Venturiales</taxon>
        <taxon>Venturiaceae</taxon>
        <taxon>Venturia</taxon>
    </lineage>
</organism>
<dbReference type="AlphaFoldDB" id="A0A8H3UD42"/>
<dbReference type="EMBL" id="WNWQ01000473">
    <property type="protein sequence ID" value="KAE9967342.1"/>
    <property type="molecule type" value="Genomic_DNA"/>
</dbReference>
<protein>
    <submittedName>
        <fullName evidence="1">Uncharacterized protein</fullName>
    </submittedName>
</protein>
<evidence type="ECO:0000313" key="3">
    <source>
        <dbReference type="Proteomes" id="UP000433883"/>
    </source>
</evidence>
<gene>
    <name evidence="1" type="ORF">BLS_006425</name>
    <name evidence="2" type="ORF">EG327_008191</name>
</gene>
<name>A0A8H3UD42_VENIN</name>